<comment type="caution">
    <text evidence="2">The sequence shown here is derived from an EMBL/GenBank/DDBJ whole genome shotgun (WGS) entry which is preliminary data.</text>
</comment>
<feature type="compositionally biased region" description="Polar residues" evidence="1">
    <location>
        <begin position="43"/>
        <end position="65"/>
    </location>
</feature>
<dbReference type="VEuPathDB" id="FungiDB:RhiirA1_403900"/>
<gene>
    <name evidence="2" type="ORF">RhiirC2_799462</name>
</gene>
<dbReference type="EMBL" id="LLXL01005236">
    <property type="protein sequence ID" value="PKK56707.1"/>
    <property type="molecule type" value="Genomic_DNA"/>
</dbReference>
<protein>
    <submittedName>
        <fullName evidence="2">Uncharacterized protein</fullName>
    </submittedName>
</protein>
<dbReference type="VEuPathDB" id="FungiDB:FUN_011653"/>
<proteinExistence type="predicted"/>
<evidence type="ECO:0000313" key="3">
    <source>
        <dbReference type="Proteomes" id="UP000233469"/>
    </source>
</evidence>
<organism evidence="2 3">
    <name type="scientific">Rhizophagus irregularis</name>
    <dbReference type="NCBI Taxonomy" id="588596"/>
    <lineage>
        <taxon>Eukaryota</taxon>
        <taxon>Fungi</taxon>
        <taxon>Fungi incertae sedis</taxon>
        <taxon>Mucoromycota</taxon>
        <taxon>Glomeromycotina</taxon>
        <taxon>Glomeromycetes</taxon>
        <taxon>Glomerales</taxon>
        <taxon>Glomeraceae</taxon>
        <taxon>Rhizophagus</taxon>
    </lineage>
</organism>
<evidence type="ECO:0000313" key="2">
    <source>
        <dbReference type="EMBL" id="PKK56707.1"/>
    </source>
</evidence>
<reference evidence="2 3" key="2">
    <citation type="submission" date="2017-10" db="EMBL/GenBank/DDBJ databases">
        <title>Extensive intraspecific genome diversity in a model arbuscular mycorrhizal fungus.</title>
        <authorList>
            <person name="Chen E.C.H."/>
            <person name="Morin E."/>
            <person name="Baudet D."/>
            <person name="Noel J."/>
            <person name="Ndikumana S."/>
            <person name="Charron P."/>
            <person name="St-Onge C."/>
            <person name="Giorgi J."/>
            <person name="Grigoriev I.V."/>
            <person name="Roux C."/>
            <person name="Martin F.M."/>
            <person name="Corradi N."/>
        </authorList>
    </citation>
    <scope>NUCLEOTIDE SEQUENCE [LARGE SCALE GENOMIC DNA]</scope>
    <source>
        <strain evidence="2 3">C2</strain>
    </source>
</reference>
<dbReference type="AlphaFoldDB" id="A0A2N1M4Y3"/>
<dbReference type="VEuPathDB" id="FungiDB:RhiirFUN_019639"/>
<feature type="region of interest" description="Disordered" evidence="1">
    <location>
        <begin position="40"/>
        <end position="65"/>
    </location>
</feature>
<reference evidence="2 3" key="1">
    <citation type="submission" date="2016-04" db="EMBL/GenBank/DDBJ databases">
        <title>Genome analyses suggest a sexual origin of heterokaryosis in a supposedly ancient asexual fungus.</title>
        <authorList>
            <person name="Ropars J."/>
            <person name="Sedzielewska K."/>
            <person name="Noel J."/>
            <person name="Charron P."/>
            <person name="Farinelli L."/>
            <person name="Marton T."/>
            <person name="Kruger M."/>
            <person name="Pelin A."/>
            <person name="Brachmann A."/>
            <person name="Corradi N."/>
        </authorList>
    </citation>
    <scope>NUCLEOTIDE SEQUENCE [LARGE SCALE GENOMIC DNA]</scope>
    <source>
        <strain evidence="2 3">C2</strain>
    </source>
</reference>
<name>A0A2N1M4Y3_9GLOM</name>
<evidence type="ECO:0000256" key="1">
    <source>
        <dbReference type="SAM" id="MobiDB-lite"/>
    </source>
</evidence>
<sequence length="90" mass="8864">MSGPPTVQLVGAGTGFTDGSFAGAVVGASLGYGAGVLHDHLNTRGNANSANQQEAGQSGASNVGNSSIPLDTLKILNSTRVIPVNPTNST</sequence>
<accession>A0A2N1M4Y3</accession>
<dbReference type="OrthoDB" id="2393869at2759"/>
<dbReference type="Proteomes" id="UP000233469">
    <property type="component" value="Unassembled WGS sequence"/>
</dbReference>